<dbReference type="RefSeq" id="WP_173077008.1">
    <property type="nucleotide sequence ID" value="NZ_BAABJB010000002.1"/>
</dbReference>
<dbReference type="InterPro" id="IPR050465">
    <property type="entry name" value="UPF0194_transport"/>
</dbReference>
<proteinExistence type="predicted"/>
<organism evidence="5 6">
    <name type="scientific">Phytohabitans rumicis</name>
    <dbReference type="NCBI Taxonomy" id="1076125"/>
    <lineage>
        <taxon>Bacteria</taxon>
        <taxon>Bacillati</taxon>
        <taxon>Actinomycetota</taxon>
        <taxon>Actinomycetes</taxon>
        <taxon>Micromonosporales</taxon>
        <taxon>Micromonosporaceae</taxon>
    </lineage>
</organism>
<dbReference type="GO" id="GO:0030313">
    <property type="term" value="C:cell envelope"/>
    <property type="evidence" value="ECO:0007669"/>
    <property type="project" value="UniProtKB-SubCell"/>
</dbReference>
<dbReference type="Gene3D" id="2.40.420.20">
    <property type="match status" value="1"/>
</dbReference>
<accession>A0A6V8L1B5</accession>
<evidence type="ECO:0000256" key="1">
    <source>
        <dbReference type="ARBA" id="ARBA00004196"/>
    </source>
</evidence>
<keyword evidence="2" id="KW-0175">Coiled coil</keyword>
<evidence type="ECO:0000313" key="5">
    <source>
        <dbReference type="EMBL" id="GFJ89380.1"/>
    </source>
</evidence>
<dbReference type="Pfam" id="PF01471">
    <property type="entry name" value="PG_binding_1"/>
    <property type="match status" value="1"/>
</dbReference>
<dbReference type="PANTHER" id="PTHR32347">
    <property type="entry name" value="EFFLUX SYSTEM COMPONENT YKNX-RELATED"/>
    <property type="match status" value="1"/>
</dbReference>
<reference evidence="5 6" key="2">
    <citation type="submission" date="2020-03" db="EMBL/GenBank/DDBJ databases">
        <authorList>
            <person name="Ichikawa N."/>
            <person name="Kimura A."/>
            <person name="Kitahashi Y."/>
            <person name="Uohara A."/>
        </authorList>
    </citation>
    <scope>NUCLEOTIDE SEQUENCE [LARGE SCALE GENOMIC DNA]</scope>
    <source>
        <strain evidence="5 6">NBRC 108638</strain>
    </source>
</reference>
<keyword evidence="3" id="KW-0732">Signal</keyword>
<dbReference type="Gene3D" id="1.10.101.10">
    <property type="entry name" value="PGBD-like superfamily/PGBD"/>
    <property type="match status" value="1"/>
</dbReference>
<sequence length="348" mass="35262">MRGKVLAAVLGAAALAVAGAATLGLGGRGTQEPATDRTGPATTVTVTRQTLVESASLAGELSYGTAIPLASTAAGTVTWLPEPGATVRRGEALLRADELPVVLLYGALPMYRPLAENVTGSDVIQFEQNLSALGYEGFNVDDVFTASTTAAVKRWQKELGRPETGTVDKDQVVYSPGAVRVAERLVRVGASATGDVVSYTGSTRVVIVPTGAGEAAWAAKGTPLTVTLPDGKTVAGKVGAVANETAAPAAEGQGQPTINVTVSIADQKALGKLERGPVTVKYTARQRKDVLTVPVAALLALAEGGYGLEVVSGGTSRIVAVEAGLFADGRVEVSGDGLAEGMTVGVPE</sequence>
<comment type="subcellular location">
    <subcellularLocation>
        <location evidence="1">Cell envelope</location>
    </subcellularLocation>
</comment>
<name>A0A6V8L1B5_9ACTN</name>
<evidence type="ECO:0000256" key="2">
    <source>
        <dbReference type="ARBA" id="ARBA00023054"/>
    </source>
</evidence>
<keyword evidence="6" id="KW-1185">Reference proteome</keyword>
<dbReference type="PANTHER" id="PTHR32347:SF14">
    <property type="entry name" value="EFFLUX SYSTEM COMPONENT YKNX-RELATED"/>
    <property type="match status" value="1"/>
</dbReference>
<dbReference type="InterPro" id="IPR036365">
    <property type="entry name" value="PGBD-like_sf"/>
</dbReference>
<feature type="signal peptide" evidence="3">
    <location>
        <begin position="1"/>
        <end position="20"/>
    </location>
</feature>
<feature type="domain" description="Peptidoglycan binding-like" evidence="4">
    <location>
        <begin position="119"/>
        <end position="170"/>
    </location>
</feature>
<evidence type="ECO:0000259" key="4">
    <source>
        <dbReference type="Pfam" id="PF01471"/>
    </source>
</evidence>
<protein>
    <submittedName>
        <fullName evidence="5">Peptidoglycan-binding protein</fullName>
    </submittedName>
</protein>
<dbReference type="InterPro" id="IPR002477">
    <property type="entry name" value="Peptidoglycan-bd-like"/>
</dbReference>
<gene>
    <name evidence="5" type="ORF">Prum_030220</name>
</gene>
<dbReference type="SUPFAM" id="SSF47090">
    <property type="entry name" value="PGBD-like"/>
    <property type="match status" value="1"/>
</dbReference>
<evidence type="ECO:0000313" key="6">
    <source>
        <dbReference type="Proteomes" id="UP000482960"/>
    </source>
</evidence>
<reference evidence="5 6" key="1">
    <citation type="submission" date="2020-03" db="EMBL/GenBank/DDBJ databases">
        <title>Whole genome shotgun sequence of Phytohabitans rumicis NBRC 108638.</title>
        <authorList>
            <person name="Komaki H."/>
            <person name="Tamura T."/>
        </authorList>
    </citation>
    <scope>NUCLEOTIDE SEQUENCE [LARGE SCALE GENOMIC DNA]</scope>
    <source>
        <strain evidence="5 6">NBRC 108638</strain>
    </source>
</reference>
<dbReference type="EMBL" id="BLPG01000001">
    <property type="protein sequence ID" value="GFJ89380.1"/>
    <property type="molecule type" value="Genomic_DNA"/>
</dbReference>
<dbReference type="Proteomes" id="UP000482960">
    <property type="component" value="Unassembled WGS sequence"/>
</dbReference>
<dbReference type="AlphaFoldDB" id="A0A6V8L1B5"/>
<comment type="caution">
    <text evidence="5">The sequence shown here is derived from an EMBL/GenBank/DDBJ whole genome shotgun (WGS) entry which is preliminary data.</text>
</comment>
<feature type="chain" id="PRO_5028871231" evidence="3">
    <location>
        <begin position="21"/>
        <end position="348"/>
    </location>
</feature>
<evidence type="ECO:0000256" key="3">
    <source>
        <dbReference type="SAM" id="SignalP"/>
    </source>
</evidence>
<dbReference type="InterPro" id="IPR036366">
    <property type="entry name" value="PGBDSf"/>
</dbReference>